<keyword evidence="3" id="KW-1133">Transmembrane helix</keyword>
<dbReference type="PROSITE" id="PS50110">
    <property type="entry name" value="RESPONSE_REGULATORY"/>
    <property type="match status" value="1"/>
</dbReference>
<gene>
    <name evidence="5" type="ORF">MNBD_GAMMA11-1725</name>
</gene>
<dbReference type="PANTHER" id="PTHR44591:SF14">
    <property type="entry name" value="PROTEIN PILG"/>
    <property type="match status" value="1"/>
</dbReference>
<keyword evidence="1" id="KW-0597">Phosphoprotein</keyword>
<accession>A0A3B0XIG0</accession>
<sequence>MTHGVGMTKKKSLVVDDSKSARFALKRMLNELGLDVDTVDSAQDALDYLEENHPDVIFMDHMMPGMDGFEAVKRIKSNAQTSIIPILMYTTKGSELYLSQARALGVVGIIPKTIAPVELKASLFELGLIDNDKMESSLKLGTPKTLNETDAKPSSTRKKNVLDIYVEDLRKLMDDQTVELHRSMWLGVESVSNEIFNRLNTELADKIDKISVANEQLIVPVADEKPNWSLYAVLALLFVSVIFNVLLMKDDDTPQVQQSGAMQEINASAHLKGSSNRGQVRGNNKVRWNFIQWALSRTIKYPYDELALNEKRAVRINEVIGKALESDYKGRIVFQSHVGEFCFTSDQSGNYNLAKSDLPVTECDFIGNYMQPDDHTTTHQSLFFVNFLADLYALEDKGIVVDVQSIPRSVHASNYPPQTQKVTAGEWNKAAQSNNQITVKLEPVNDDYM</sequence>
<evidence type="ECO:0000256" key="3">
    <source>
        <dbReference type="SAM" id="Phobius"/>
    </source>
</evidence>
<evidence type="ECO:0000313" key="5">
    <source>
        <dbReference type="EMBL" id="VAW62847.1"/>
    </source>
</evidence>
<evidence type="ECO:0000256" key="2">
    <source>
        <dbReference type="ARBA" id="ARBA00023012"/>
    </source>
</evidence>
<keyword evidence="2" id="KW-0902">Two-component regulatory system</keyword>
<proteinExistence type="predicted"/>
<feature type="domain" description="Response regulatory" evidence="4">
    <location>
        <begin position="11"/>
        <end position="127"/>
    </location>
</feature>
<dbReference type="Pfam" id="PF00072">
    <property type="entry name" value="Response_reg"/>
    <property type="match status" value="1"/>
</dbReference>
<dbReference type="InterPro" id="IPR011006">
    <property type="entry name" value="CheY-like_superfamily"/>
</dbReference>
<feature type="transmembrane region" description="Helical" evidence="3">
    <location>
        <begin position="228"/>
        <end position="247"/>
    </location>
</feature>
<organism evidence="5">
    <name type="scientific">hydrothermal vent metagenome</name>
    <dbReference type="NCBI Taxonomy" id="652676"/>
    <lineage>
        <taxon>unclassified sequences</taxon>
        <taxon>metagenomes</taxon>
        <taxon>ecological metagenomes</taxon>
    </lineage>
</organism>
<dbReference type="PANTHER" id="PTHR44591">
    <property type="entry name" value="STRESS RESPONSE REGULATOR PROTEIN 1"/>
    <property type="match status" value="1"/>
</dbReference>
<evidence type="ECO:0000256" key="1">
    <source>
        <dbReference type="ARBA" id="ARBA00022553"/>
    </source>
</evidence>
<evidence type="ECO:0000259" key="4">
    <source>
        <dbReference type="PROSITE" id="PS50110"/>
    </source>
</evidence>
<dbReference type="InterPro" id="IPR050595">
    <property type="entry name" value="Bact_response_regulator"/>
</dbReference>
<keyword evidence="3" id="KW-0472">Membrane</keyword>
<protein>
    <recommendedName>
        <fullName evidence="4">Response regulatory domain-containing protein</fullName>
    </recommendedName>
</protein>
<keyword evidence="3" id="KW-0812">Transmembrane</keyword>
<dbReference type="InterPro" id="IPR001789">
    <property type="entry name" value="Sig_transdc_resp-reg_receiver"/>
</dbReference>
<dbReference type="CDD" id="cd00156">
    <property type="entry name" value="REC"/>
    <property type="match status" value="1"/>
</dbReference>
<dbReference type="SMART" id="SM00448">
    <property type="entry name" value="REC"/>
    <property type="match status" value="1"/>
</dbReference>
<dbReference type="Gene3D" id="3.40.50.2300">
    <property type="match status" value="1"/>
</dbReference>
<dbReference type="SUPFAM" id="SSF52172">
    <property type="entry name" value="CheY-like"/>
    <property type="match status" value="1"/>
</dbReference>
<dbReference type="AlphaFoldDB" id="A0A3B0XIG0"/>
<dbReference type="EMBL" id="UOFG01000183">
    <property type="protein sequence ID" value="VAW62847.1"/>
    <property type="molecule type" value="Genomic_DNA"/>
</dbReference>
<dbReference type="GO" id="GO:0000160">
    <property type="term" value="P:phosphorelay signal transduction system"/>
    <property type="evidence" value="ECO:0007669"/>
    <property type="project" value="UniProtKB-KW"/>
</dbReference>
<name>A0A3B0XIG0_9ZZZZ</name>
<reference evidence="5" key="1">
    <citation type="submission" date="2018-06" db="EMBL/GenBank/DDBJ databases">
        <authorList>
            <person name="Zhirakovskaya E."/>
        </authorList>
    </citation>
    <scope>NUCLEOTIDE SEQUENCE</scope>
</reference>